<reference evidence="1" key="1">
    <citation type="submission" date="2017-05" db="UniProtKB">
        <authorList>
            <consortium name="EnsemblMetazoa"/>
        </authorList>
    </citation>
    <scope>IDENTIFICATION</scope>
</reference>
<dbReference type="InParanoid" id="A0A1X7TFV2"/>
<sequence>MEDVSLLEFVANCKFDKIGENGEREYQLRSLPVILNHRKFNPMQEAERDDFYYLLIFLFVPFRDESRLVMQGETMEEAFRHQQEASIRGIDNYFNRLQKLLRAERNLKKIVDAEIKLV</sequence>
<dbReference type="EnsemblMetazoa" id="Aqu2.1.13540_001">
    <property type="protein sequence ID" value="Aqu2.1.13540_001"/>
    <property type="gene ID" value="Aqu2.1.13540"/>
</dbReference>
<dbReference type="AlphaFoldDB" id="A0A1X7TFV2"/>
<name>A0A1X7TFV2_AMPQE</name>
<accession>A0A1X7TFV2</accession>
<proteinExistence type="predicted"/>
<evidence type="ECO:0000313" key="1">
    <source>
        <dbReference type="EnsemblMetazoa" id="Aqu2.1.13540_001"/>
    </source>
</evidence>
<protein>
    <submittedName>
        <fullName evidence="1">Uncharacterized protein</fullName>
    </submittedName>
</protein>
<organism evidence="1">
    <name type="scientific">Amphimedon queenslandica</name>
    <name type="common">Sponge</name>
    <dbReference type="NCBI Taxonomy" id="400682"/>
    <lineage>
        <taxon>Eukaryota</taxon>
        <taxon>Metazoa</taxon>
        <taxon>Porifera</taxon>
        <taxon>Demospongiae</taxon>
        <taxon>Heteroscleromorpha</taxon>
        <taxon>Haplosclerida</taxon>
        <taxon>Niphatidae</taxon>
        <taxon>Amphimedon</taxon>
    </lineage>
</organism>